<evidence type="ECO:0000313" key="2">
    <source>
        <dbReference type="EMBL" id="MBV7671740.1"/>
    </source>
</evidence>
<feature type="compositionally biased region" description="Low complexity" evidence="1">
    <location>
        <begin position="840"/>
        <end position="864"/>
    </location>
</feature>
<feature type="compositionally biased region" description="Gly residues" evidence="1">
    <location>
        <begin position="747"/>
        <end position="776"/>
    </location>
</feature>
<feature type="compositionally biased region" description="Low complexity" evidence="1">
    <location>
        <begin position="725"/>
        <end position="746"/>
    </location>
</feature>
<feature type="compositionally biased region" description="Low complexity" evidence="1">
    <location>
        <begin position="641"/>
        <end position="652"/>
    </location>
</feature>
<dbReference type="Proteomes" id="UP000735541">
    <property type="component" value="Unassembled WGS sequence"/>
</dbReference>
<dbReference type="SUPFAM" id="SSF50974">
    <property type="entry name" value="Nitrous oxide reductase, N-terminal domain"/>
    <property type="match status" value="1"/>
</dbReference>
<feature type="compositionally biased region" description="Gly residues" evidence="1">
    <location>
        <begin position="1044"/>
        <end position="1053"/>
    </location>
</feature>
<evidence type="ECO:0000256" key="1">
    <source>
        <dbReference type="SAM" id="MobiDB-lite"/>
    </source>
</evidence>
<feature type="region of interest" description="Disordered" evidence="1">
    <location>
        <begin position="1"/>
        <end position="25"/>
    </location>
</feature>
<dbReference type="InterPro" id="IPR011045">
    <property type="entry name" value="N2O_reductase_N"/>
</dbReference>
<name>A0ABS6TTY4_STRHA</name>
<feature type="compositionally biased region" description="Gly residues" evidence="1">
    <location>
        <begin position="945"/>
        <end position="963"/>
    </location>
</feature>
<feature type="compositionally biased region" description="Gly residues" evidence="1">
    <location>
        <begin position="559"/>
        <end position="592"/>
    </location>
</feature>
<accession>A0ABS6TTY4</accession>
<dbReference type="PANTHER" id="PTHR48147">
    <property type="entry name" value="PROTEIN CBG23787"/>
    <property type="match status" value="1"/>
</dbReference>
<feature type="compositionally biased region" description="Low complexity" evidence="1">
    <location>
        <begin position="701"/>
        <end position="715"/>
    </location>
</feature>
<feature type="compositionally biased region" description="Basic and acidic residues" evidence="1">
    <location>
        <begin position="1"/>
        <end position="18"/>
    </location>
</feature>
<feature type="compositionally biased region" description="Polar residues" evidence="1">
    <location>
        <begin position="810"/>
        <end position="820"/>
    </location>
</feature>
<feature type="compositionally biased region" description="Gly residues" evidence="1">
    <location>
        <begin position="627"/>
        <end position="640"/>
    </location>
</feature>
<dbReference type="NCBIfam" id="NF038047">
    <property type="entry name" value="not_Tcp10"/>
    <property type="match status" value="1"/>
</dbReference>
<organism evidence="2 3">
    <name type="scientific">Streptomyces halstedii</name>
    <dbReference type="NCBI Taxonomy" id="1944"/>
    <lineage>
        <taxon>Bacteria</taxon>
        <taxon>Bacillati</taxon>
        <taxon>Actinomycetota</taxon>
        <taxon>Actinomycetes</taxon>
        <taxon>Kitasatosporales</taxon>
        <taxon>Streptomycetaceae</taxon>
        <taxon>Streptomyces</taxon>
    </lineage>
</organism>
<feature type="compositionally biased region" description="Polar residues" evidence="1">
    <location>
        <begin position="900"/>
        <end position="925"/>
    </location>
</feature>
<keyword evidence="3" id="KW-1185">Reference proteome</keyword>
<gene>
    <name evidence="2" type="ORF">STHAL_20035</name>
</gene>
<dbReference type="RefSeq" id="WP_228870449.1">
    <property type="nucleotide sequence ID" value="NZ_JAHUVW010000001.1"/>
</dbReference>
<reference evidence="2 3" key="1">
    <citation type="submission" date="2021-07" db="EMBL/GenBank/DDBJ databases">
        <title>Sequencing Streptomyces halstedii LGO-A4 genome an citrus endophytic actinomycete.</title>
        <authorList>
            <person name="Samborskyy M."/>
            <person name="Scott N."/>
            <person name="Deglau R."/>
            <person name="Dickens S."/>
            <person name="Oliveira L.G."/>
        </authorList>
    </citation>
    <scope>NUCLEOTIDE SEQUENCE [LARGE SCALE GENOMIC DNA]</scope>
    <source>
        <strain evidence="2 3">LGO-A4</strain>
    </source>
</reference>
<feature type="compositionally biased region" description="Polar residues" evidence="1">
    <location>
        <begin position="662"/>
        <end position="700"/>
    </location>
</feature>
<sequence length="1147" mass="118348">MPEERYDPTSKEHVDKYEGGTAKGDEDDVWANVVSHVTGYPVPKRSTVFEKLRSDHGGMLFRMDIKNRSLQDVLEKSGFEMQSGQDYDIWFFDQNGSSAQLKQARIVFEGTVHGDDGVEFADTSGESAGEIAVSAGNDFTDYNDQKLSTIGLAQYMNGPRNALIALYNGNTEGMSFNGLSVPTASAVDLSSFDRTAESFDRAAKFFKDHAVVIKGWEDALGKEDASWKGEAADVFRSLIKKVRENYEGYVDTFTGSGGPEGATGTVYARALAEGKQELRDAAQELLEAWFTWAKSAYFDPHRVLRYVLDELGRWSEANNITKTKIYTTTYPGYMGAPGATVHSARPEAGFSQTHPTYGDLSDMESWKKVGEEAVRIWSQGADTHLGEPAARVQSALNNSFLDIGDEFTENVPKPKTTSTASEDYADAQAEKEKAEAEKEKAEYEKEKEEAKAQAEKDKEEYEKEKEEAKAEKEKEKEEYEKEKAEAKAEKEKEKEEYEKEKAEAKAEAEREKAEYEKEKAEAEAKAEEERKQLEENLGNLNSGGGDGPGNIPVTTSLGDIGGLNGLGGDGTNGGLDGTGGDGTTGGADGLGPSGMPVTSVGGIGGINGTGGTGRDRDGAPVTQELGGLDGLNGPGTGGTSGLETPTGGSTSLDGGGLLTSTFPDGTSTSFDPGTGLLTSTAPDGTVTTTRLGDGATVTNPDGSTTTLDDGRLTTTFPDGTTQSIDPGTGMATTTAPDGTTTTTDLGTLGGLNSTGGTGTGGTDTGGTGTGGTGTGGSDTPDFSDIASRTVTESLGDLGGLNGTGGMEGLESSTGGITSLNGGDFLTSYPDGSRASFDPDTGILTTTSPDGTTTTTDLTYGADVTNPDGSHTVLENGKPTTTFPDGSKQVIDPDTGIATVTDPQGNTRQVDLGSLNSPRDTGSLDTIGSRLGDLPSLDGLSSPGSAGPGGAGGGTGTGGSGGTGESVSLGTLDGLNQGWSSPLGDQGVGVPGSVTPLGGGGTDLLASNGQTPSGGLPDNAQSGAGGGQSGTGGQSSPGMPMSPMGGMGGAGGGDKGSHGERVRAVLTDAAEEGKRRNRRRRSPWGRAEDEDTFLTPASRPATTGGRTPEDGADASDRSRTPVTSSDYLEEDEDVWGTEGGSAPSVIGR</sequence>
<feature type="region of interest" description="Disordered" evidence="1">
    <location>
        <begin position="407"/>
        <end position="1147"/>
    </location>
</feature>
<feature type="compositionally biased region" description="Gly residues" evidence="1">
    <location>
        <begin position="796"/>
        <end position="807"/>
    </location>
</feature>
<dbReference type="EMBL" id="JAHUVW010000001">
    <property type="protein sequence ID" value="MBV7671740.1"/>
    <property type="molecule type" value="Genomic_DNA"/>
</dbReference>
<comment type="caution">
    <text evidence="2">The sequence shown here is derived from an EMBL/GenBank/DDBJ whole genome shotgun (WGS) entry which is preliminary data.</text>
</comment>
<dbReference type="InterPro" id="IPR047002">
    <property type="entry name" value="Tcp10_C_sf"/>
</dbReference>
<feature type="compositionally biased region" description="Gly residues" evidence="1">
    <location>
        <begin position="601"/>
        <end position="612"/>
    </location>
</feature>
<feature type="compositionally biased region" description="Basic and acidic residues" evidence="1">
    <location>
        <begin position="428"/>
        <end position="534"/>
    </location>
</feature>
<feature type="compositionally biased region" description="Low complexity" evidence="1">
    <location>
        <begin position="927"/>
        <end position="944"/>
    </location>
</feature>
<protein>
    <submittedName>
        <fullName evidence="2">AAWKG family protein</fullName>
    </submittedName>
</protein>
<proteinExistence type="predicted"/>
<evidence type="ECO:0000313" key="3">
    <source>
        <dbReference type="Proteomes" id="UP000735541"/>
    </source>
</evidence>
<dbReference type="Gene3D" id="2.60.450.20">
    <property type="match status" value="2"/>
</dbReference>
<feature type="compositionally biased region" description="Gly residues" evidence="1">
    <location>
        <begin position="1022"/>
        <end position="1034"/>
    </location>
</feature>
<dbReference type="PANTHER" id="PTHR48147:SF3">
    <property type="entry name" value="MYELIN TRANSCRIPTION FACTOR 1-LIKE PROTEIN"/>
    <property type="match status" value="1"/>
</dbReference>